<sequence>MKNQGKSHMKQSLPMRRPLLLQHGNSVSRFTNGHIQVLLCMS</sequence>
<accession>A0A0A9FTY0</accession>
<organism evidence="1">
    <name type="scientific">Arundo donax</name>
    <name type="common">Giant reed</name>
    <name type="synonym">Donax arundinaceus</name>
    <dbReference type="NCBI Taxonomy" id="35708"/>
    <lineage>
        <taxon>Eukaryota</taxon>
        <taxon>Viridiplantae</taxon>
        <taxon>Streptophyta</taxon>
        <taxon>Embryophyta</taxon>
        <taxon>Tracheophyta</taxon>
        <taxon>Spermatophyta</taxon>
        <taxon>Magnoliopsida</taxon>
        <taxon>Liliopsida</taxon>
        <taxon>Poales</taxon>
        <taxon>Poaceae</taxon>
        <taxon>PACMAD clade</taxon>
        <taxon>Arundinoideae</taxon>
        <taxon>Arundineae</taxon>
        <taxon>Arundo</taxon>
    </lineage>
</organism>
<protein>
    <submittedName>
        <fullName evidence="1">Aminophospholipid ATPase</fullName>
    </submittedName>
</protein>
<proteinExistence type="predicted"/>
<dbReference type="AlphaFoldDB" id="A0A0A9FTY0"/>
<dbReference type="EMBL" id="GBRH01182189">
    <property type="protein sequence ID" value="JAE15707.1"/>
    <property type="molecule type" value="Transcribed_RNA"/>
</dbReference>
<evidence type="ECO:0000313" key="1">
    <source>
        <dbReference type="EMBL" id="JAE15707.1"/>
    </source>
</evidence>
<reference evidence="1" key="2">
    <citation type="journal article" date="2015" name="Data Brief">
        <title>Shoot transcriptome of the giant reed, Arundo donax.</title>
        <authorList>
            <person name="Barrero R.A."/>
            <person name="Guerrero F.D."/>
            <person name="Moolhuijzen P."/>
            <person name="Goolsby J.A."/>
            <person name="Tidwell J."/>
            <person name="Bellgard S.E."/>
            <person name="Bellgard M.I."/>
        </authorList>
    </citation>
    <scope>NUCLEOTIDE SEQUENCE</scope>
    <source>
        <tissue evidence="1">Shoot tissue taken approximately 20 cm above the soil surface</tissue>
    </source>
</reference>
<reference evidence="1" key="1">
    <citation type="submission" date="2014-09" db="EMBL/GenBank/DDBJ databases">
        <authorList>
            <person name="Magalhaes I.L.F."/>
            <person name="Oliveira U."/>
            <person name="Santos F.R."/>
            <person name="Vidigal T.H.D.A."/>
            <person name="Brescovit A.D."/>
            <person name="Santos A.J."/>
        </authorList>
    </citation>
    <scope>NUCLEOTIDE SEQUENCE</scope>
    <source>
        <tissue evidence="1">Shoot tissue taken approximately 20 cm above the soil surface</tissue>
    </source>
</reference>
<name>A0A0A9FTY0_ARUDO</name>